<proteinExistence type="evidence at transcript level"/>
<dbReference type="InterPro" id="IPR013780">
    <property type="entry name" value="Glyco_hydro_b"/>
</dbReference>
<dbReference type="EMBL" id="AJ965637">
    <property type="protein sequence ID" value="CAI84499.1"/>
    <property type="molecule type" value="mRNA"/>
</dbReference>
<reference evidence="1" key="1">
    <citation type="submission" date="2005-04" db="EMBL/GenBank/DDBJ databases">
        <title>The 3' untranslated region of mRNAs from the ciliate Nyctotherus ovalis.</title>
        <authorList>
            <person name="Destables E."/>
            <person name="Thomas N.A."/>
            <person name="Boxma B."/>
            <person name="van Alen T.A."/>
            <person name="van der Staay G.W."/>
            <person name="Hackstein J.H."/>
            <person name="McEwan N.R."/>
        </authorList>
    </citation>
    <scope>NUCLEOTIDE SEQUENCE</scope>
</reference>
<organism evidence="1">
    <name type="scientific">Nyctotherus ovalis</name>
    <name type="common">Ciliate protozoan</name>
    <dbReference type="NCBI Taxonomy" id="70075"/>
    <lineage>
        <taxon>Eukaryota</taxon>
        <taxon>Sar</taxon>
        <taxon>Alveolata</taxon>
        <taxon>Ciliophora</taxon>
        <taxon>Intramacronucleata</taxon>
        <taxon>Armophorea</taxon>
        <taxon>Clevelandellida</taxon>
        <taxon>Nyctotheridae</taxon>
        <taxon>Nyctotherus</taxon>
    </lineage>
</organism>
<dbReference type="Gene3D" id="2.60.40.1180">
    <property type="entry name" value="Golgi alpha-mannosidase II"/>
    <property type="match status" value="1"/>
</dbReference>
<feature type="non-terminal residue" evidence="1">
    <location>
        <position position="1"/>
    </location>
</feature>
<dbReference type="SUPFAM" id="SSF51445">
    <property type="entry name" value="(Trans)glycosidases"/>
    <property type="match status" value="1"/>
</dbReference>
<protein>
    <submittedName>
        <fullName evidence="1">Beta/alpha amylase</fullName>
    </submittedName>
</protein>
<dbReference type="SUPFAM" id="SSF51011">
    <property type="entry name" value="Glycosyl hydrolase domain"/>
    <property type="match status" value="1"/>
</dbReference>
<name>Q1RQD4_NYCOV</name>
<accession>Q1RQD4</accession>
<dbReference type="Gene3D" id="3.20.20.80">
    <property type="entry name" value="Glycosidases"/>
    <property type="match status" value="1"/>
</dbReference>
<dbReference type="AlphaFoldDB" id="Q1RQD4"/>
<evidence type="ECO:0000313" key="1">
    <source>
        <dbReference type="EMBL" id="CAI84499.1"/>
    </source>
</evidence>
<dbReference type="InterPro" id="IPR017853">
    <property type="entry name" value="GH"/>
</dbReference>
<sequence length="133" mass="14951">ISLESLSFYYGDEQGFGGGNDPNNREILWNNMNPNSRIYQALKKAIEVRKSHQVWNHPYRDLWHGESMLAFTRGEVLIVLTNRGQGMDMEIPNVPFPNGFRICSVLEGGCVIVNNGKAHIRLGSNQSGVFVKS</sequence>